<feature type="compositionally biased region" description="Polar residues" evidence="1">
    <location>
        <begin position="488"/>
        <end position="500"/>
    </location>
</feature>
<proteinExistence type="predicted"/>
<feature type="compositionally biased region" description="Basic residues" evidence="1">
    <location>
        <begin position="682"/>
        <end position="695"/>
    </location>
</feature>
<feature type="compositionally biased region" description="Basic and acidic residues" evidence="1">
    <location>
        <begin position="403"/>
        <end position="416"/>
    </location>
</feature>
<feature type="compositionally biased region" description="Basic and acidic residues" evidence="1">
    <location>
        <begin position="102"/>
        <end position="117"/>
    </location>
</feature>
<name>A0A1B0DFX5_PHLPP</name>
<feature type="compositionally biased region" description="Basic residues" evidence="1">
    <location>
        <begin position="553"/>
        <end position="570"/>
    </location>
</feature>
<feature type="region of interest" description="Disordered" evidence="1">
    <location>
        <begin position="448"/>
        <end position="503"/>
    </location>
</feature>
<feature type="region of interest" description="Disordered" evidence="1">
    <location>
        <begin position="332"/>
        <end position="351"/>
    </location>
</feature>
<evidence type="ECO:0000313" key="2">
    <source>
        <dbReference type="EnsemblMetazoa" id="PPAI006936-PA"/>
    </source>
</evidence>
<dbReference type="Proteomes" id="UP000092462">
    <property type="component" value="Unassembled WGS sequence"/>
</dbReference>
<dbReference type="VEuPathDB" id="VectorBase:PPAI006936"/>
<feature type="region of interest" description="Disordered" evidence="1">
    <location>
        <begin position="369"/>
        <end position="416"/>
    </location>
</feature>
<feature type="compositionally biased region" description="Basic and acidic residues" evidence="1">
    <location>
        <begin position="51"/>
        <end position="63"/>
    </location>
</feature>
<feature type="compositionally biased region" description="Basic and acidic residues" evidence="1">
    <location>
        <begin position="17"/>
        <end position="36"/>
    </location>
</feature>
<feature type="compositionally biased region" description="Polar residues" evidence="1">
    <location>
        <begin position="571"/>
        <end position="586"/>
    </location>
</feature>
<feature type="compositionally biased region" description="Polar residues" evidence="1">
    <location>
        <begin position="214"/>
        <end position="227"/>
    </location>
</feature>
<feature type="compositionally biased region" description="Polar residues" evidence="1">
    <location>
        <begin position="71"/>
        <end position="85"/>
    </location>
</feature>
<keyword evidence="3" id="KW-1185">Reference proteome</keyword>
<protein>
    <submittedName>
        <fullName evidence="2">Uncharacterized protein</fullName>
    </submittedName>
</protein>
<evidence type="ECO:0000256" key="1">
    <source>
        <dbReference type="SAM" id="MobiDB-lite"/>
    </source>
</evidence>
<feature type="compositionally biased region" description="Basic and acidic residues" evidence="1">
    <location>
        <begin position="148"/>
        <end position="172"/>
    </location>
</feature>
<evidence type="ECO:0000313" key="3">
    <source>
        <dbReference type="Proteomes" id="UP000092462"/>
    </source>
</evidence>
<dbReference type="AlphaFoldDB" id="A0A1B0DFX5"/>
<feature type="region of interest" description="Disordered" evidence="1">
    <location>
        <begin position="1"/>
        <end position="227"/>
    </location>
</feature>
<feature type="region of interest" description="Disordered" evidence="1">
    <location>
        <begin position="544"/>
        <end position="695"/>
    </location>
</feature>
<accession>A0A1B0DFX5</accession>
<dbReference type="EnsemblMetazoa" id="PPAI006936-RA">
    <property type="protein sequence ID" value="PPAI006936-PA"/>
    <property type="gene ID" value="PPAI006936"/>
</dbReference>
<dbReference type="VEuPathDB" id="VectorBase:PPAPM1_010603"/>
<feature type="compositionally biased region" description="Basic and acidic residues" evidence="1">
    <location>
        <begin position="369"/>
        <end position="394"/>
    </location>
</feature>
<feature type="region of interest" description="Disordered" evidence="1">
    <location>
        <begin position="266"/>
        <end position="286"/>
    </location>
</feature>
<dbReference type="EMBL" id="AJVK01059098">
    <property type="status" value="NOT_ANNOTATED_CDS"/>
    <property type="molecule type" value="Genomic_DNA"/>
</dbReference>
<sequence>KGDEKQPSKRSKRQQKKAGDEEQIKEKSDGGVKDMAKSQGRKAKTPLEPVPEEKSDKSPVKKESRLRKQAPETQAGPSKGISTNDAAPDVPEVKKTRRVRNRKENLVNEDPVPEKRPTRTRGKTPVQKPEASEIKSQPLRKRKNVTKNSEKQDVARDKGKATGSRGEAKAQDSDTFESDTPQKTPLEVNVVVHHPSAQLSESDEELSDKENKVRQNVSTNSEPDANTSVEKKPIYKILGSKANPVALDQLIVMEDAAAGETSGVYDFSLSQNGASGKDAKKKRKRRRRIVMPKKVKTKRIWSDKEVNRAKKKMTVTQMKMEKLQSIPAHIREKVRDKEKLKNRQSLHASTPLKTVQRMDVANVISPIHQTDEEFVERPASETHEIDNDMDDSRFVENLSGDKTTVDPPRKDDVQPWRTDEAHSLPTTSHVRHSDHDFLPTFSSDVIIKATPKKPKPPPRTPQTKSNDLDHSDPGPSSLPEKTFRISPASKSAENVNTEQNIPDKEDPIFNYTLENFFGFETENTLEVDVEIAEKHGEDALRKERERLKALAPPKKKVKIEKVTPVRRGKRVQQQLTIKEAIPSTSRQPHKKTPDEDIFEPEKPDRREKRAQKLTSKEAIPSTSRQPPKEAPDENIFASDRPEPRKSYSRPKARQIENESSDDSDEEKPPQTVEEEGEEIMKKYQKKTKTKSKAKVKVKDLKQQQELEEFCTSFNEMCDEVEQFEMLVE</sequence>
<feature type="compositionally biased region" description="Basic and acidic residues" evidence="1">
    <location>
        <begin position="591"/>
        <end position="607"/>
    </location>
</feature>
<reference evidence="2" key="1">
    <citation type="submission" date="2022-08" db="UniProtKB">
        <authorList>
            <consortium name="EnsemblMetazoa"/>
        </authorList>
    </citation>
    <scope>IDENTIFICATION</scope>
    <source>
        <strain evidence="2">Israel</strain>
    </source>
</reference>
<feature type="compositionally biased region" description="Basic and acidic residues" evidence="1">
    <location>
        <begin position="332"/>
        <end position="341"/>
    </location>
</feature>
<organism evidence="2 3">
    <name type="scientific">Phlebotomus papatasi</name>
    <name type="common">Sandfly</name>
    <dbReference type="NCBI Taxonomy" id="29031"/>
    <lineage>
        <taxon>Eukaryota</taxon>
        <taxon>Metazoa</taxon>
        <taxon>Ecdysozoa</taxon>
        <taxon>Arthropoda</taxon>
        <taxon>Hexapoda</taxon>
        <taxon>Insecta</taxon>
        <taxon>Pterygota</taxon>
        <taxon>Neoptera</taxon>
        <taxon>Endopterygota</taxon>
        <taxon>Diptera</taxon>
        <taxon>Nematocera</taxon>
        <taxon>Psychodoidea</taxon>
        <taxon>Psychodidae</taxon>
        <taxon>Phlebotomus</taxon>
        <taxon>Phlebotomus</taxon>
    </lineage>
</organism>